<dbReference type="GO" id="GO:0032259">
    <property type="term" value="P:methylation"/>
    <property type="evidence" value="ECO:0007669"/>
    <property type="project" value="UniProtKB-KW"/>
</dbReference>
<dbReference type="InterPro" id="IPR029063">
    <property type="entry name" value="SAM-dependent_MTases_sf"/>
</dbReference>
<dbReference type="PANTHER" id="PTHR43464">
    <property type="entry name" value="METHYLTRANSFERASE"/>
    <property type="match status" value="1"/>
</dbReference>
<protein>
    <submittedName>
        <fullName evidence="6">Methyltransferase domain-containing protein</fullName>
    </submittedName>
</protein>
<name>A0ABY6FSM5_9MICC</name>
<keyword evidence="7" id="KW-1185">Reference proteome</keyword>
<organism evidence="6 7">
    <name type="scientific">Arthrobacter koreensis</name>
    <dbReference type="NCBI Taxonomy" id="199136"/>
    <lineage>
        <taxon>Bacteria</taxon>
        <taxon>Bacillati</taxon>
        <taxon>Actinomycetota</taxon>
        <taxon>Actinomycetes</taxon>
        <taxon>Micrococcales</taxon>
        <taxon>Micrococcaceae</taxon>
        <taxon>Arthrobacter</taxon>
    </lineage>
</organism>
<accession>A0ABY6FSM5</accession>
<dbReference type="GO" id="GO:0008168">
    <property type="term" value="F:methyltransferase activity"/>
    <property type="evidence" value="ECO:0007669"/>
    <property type="project" value="UniProtKB-KW"/>
</dbReference>
<feature type="region of interest" description="Disordered" evidence="4">
    <location>
        <begin position="1"/>
        <end position="22"/>
    </location>
</feature>
<dbReference type="Gene3D" id="3.40.50.150">
    <property type="entry name" value="Vaccinia Virus protein VP39"/>
    <property type="match status" value="1"/>
</dbReference>
<keyword evidence="2" id="KW-0808">Transferase</keyword>
<dbReference type="Proteomes" id="UP001063368">
    <property type="component" value="Chromosome"/>
</dbReference>
<dbReference type="PANTHER" id="PTHR43464:SF19">
    <property type="entry name" value="UBIQUINONE BIOSYNTHESIS O-METHYLTRANSFERASE, MITOCHONDRIAL"/>
    <property type="match status" value="1"/>
</dbReference>
<evidence type="ECO:0000256" key="4">
    <source>
        <dbReference type="SAM" id="MobiDB-lite"/>
    </source>
</evidence>
<dbReference type="Pfam" id="PF13649">
    <property type="entry name" value="Methyltransf_25"/>
    <property type="match status" value="1"/>
</dbReference>
<feature type="domain" description="Methyltransferase" evidence="5">
    <location>
        <begin position="56"/>
        <end position="154"/>
    </location>
</feature>
<evidence type="ECO:0000313" key="7">
    <source>
        <dbReference type="Proteomes" id="UP001063368"/>
    </source>
</evidence>
<sequence length="227" mass="24366">MQENPTHQHDPQESEPPARPHEFWDGFYRERTQVWSGNPNALLVREVEGLNPGTALELGCGEGADAVWLAKKGWEVTGMDISAVALERAAAHARDAGVDNLVTLLEADLAEWSATDPGTCPGYDLVCAQYLHSPTELPRNAILLRAVAAVAPRGRLLVVGHQDFPPWGRHPAPDPALPTAAELAEELGLVAAGWIIETAEAIPRTVQGPEGQEAVVHDNVLLAQRGA</sequence>
<dbReference type="CDD" id="cd02440">
    <property type="entry name" value="AdoMet_MTases"/>
    <property type="match status" value="1"/>
</dbReference>
<dbReference type="SUPFAM" id="SSF53335">
    <property type="entry name" value="S-adenosyl-L-methionine-dependent methyltransferases"/>
    <property type="match status" value="1"/>
</dbReference>
<evidence type="ECO:0000256" key="2">
    <source>
        <dbReference type="ARBA" id="ARBA00022679"/>
    </source>
</evidence>
<dbReference type="InterPro" id="IPR041698">
    <property type="entry name" value="Methyltransf_25"/>
</dbReference>
<gene>
    <name evidence="6" type="ORF">N9A08_14315</name>
</gene>
<evidence type="ECO:0000313" key="6">
    <source>
        <dbReference type="EMBL" id="UYB35771.1"/>
    </source>
</evidence>
<evidence type="ECO:0000259" key="5">
    <source>
        <dbReference type="Pfam" id="PF13649"/>
    </source>
</evidence>
<keyword evidence="3" id="KW-0949">S-adenosyl-L-methionine</keyword>
<evidence type="ECO:0000256" key="1">
    <source>
        <dbReference type="ARBA" id="ARBA00022603"/>
    </source>
</evidence>
<dbReference type="EMBL" id="CP106856">
    <property type="protein sequence ID" value="UYB35771.1"/>
    <property type="molecule type" value="Genomic_DNA"/>
</dbReference>
<keyword evidence="1 6" id="KW-0489">Methyltransferase</keyword>
<proteinExistence type="predicted"/>
<dbReference type="RefSeq" id="WP_263127684.1">
    <property type="nucleotide sequence ID" value="NZ_CP106856.1"/>
</dbReference>
<reference evidence="6" key="1">
    <citation type="submission" date="2022-09" db="EMBL/GenBank/DDBJ databases">
        <authorList>
            <person name="Li D."/>
            <person name="Cheng J."/>
            <person name="Li Y."/>
        </authorList>
    </citation>
    <scope>NUCLEOTIDE SEQUENCE</scope>
    <source>
        <strain evidence="6">DL</strain>
    </source>
</reference>
<evidence type="ECO:0000256" key="3">
    <source>
        <dbReference type="ARBA" id="ARBA00022691"/>
    </source>
</evidence>